<dbReference type="Proteomes" id="UP001552299">
    <property type="component" value="Unassembled WGS sequence"/>
</dbReference>
<evidence type="ECO:0000256" key="2">
    <source>
        <dbReference type="ARBA" id="ARBA00023015"/>
    </source>
</evidence>
<dbReference type="SUPFAM" id="SSF101941">
    <property type="entry name" value="NAC domain"/>
    <property type="match status" value="1"/>
</dbReference>
<name>A0ABD0TYW0_DENTH</name>
<dbReference type="EMBL" id="JANQDX010000019">
    <property type="protein sequence ID" value="KAL0904845.1"/>
    <property type="molecule type" value="Genomic_DNA"/>
</dbReference>
<dbReference type="PANTHER" id="PTHR31744:SF233">
    <property type="entry name" value="NAC DOMAIN-CONTAINING PROTEIN 72-LIKE"/>
    <property type="match status" value="1"/>
</dbReference>
<keyword evidence="8" id="KW-1185">Reference proteome</keyword>
<reference evidence="7 8" key="1">
    <citation type="journal article" date="2024" name="Plant Biotechnol. J.">
        <title>Dendrobium thyrsiflorum genome and its molecular insights into genes involved in important horticultural traits.</title>
        <authorList>
            <person name="Chen B."/>
            <person name="Wang J.Y."/>
            <person name="Zheng P.J."/>
            <person name="Li K.L."/>
            <person name="Liang Y.M."/>
            <person name="Chen X.F."/>
            <person name="Zhang C."/>
            <person name="Zhao X."/>
            <person name="He X."/>
            <person name="Zhang G.Q."/>
            <person name="Liu Z.J."/>
            <person name="Xu Q."/>
        </authorList>
    </citation>
    <scope>NUCLEOTIDE SEQUENCE [LARGE SCALE GENOMIC DNA]</scope>
    <source>
        <strain evidence="7">GZMU011</strain>
    </source>
</reference>
<comment type="caution">
    <text evidence="7">The sequence shown here is derived from an EMBL/GenBank/DDBJ whole genome shotgun (WGS) entry which is preliminary data.</text>
</comment>
<keyword evidence="3" id="KW-0238">DNA-binding</keyword>
<dbReference type="PANTHER" id="PTHR31744">
    <property type="entry name" value="PROTEIN CUP-SHAPED COTYLEDON 2-RELATED"/>
    <property type="match status" value="1"/>
</dbReference>
<evidence type="ECO:0000313" key="7">
    <source>
        <dbReference type="EMBL" id="KAL0904845.1"/>
    </source>
</evidence>
<comment type="subcellular location">
    <subcellularLocation>
        <location evidence="1">Nucleus</location>
    </subcellularLocation>
</comment>
<evidence type="ECO:0000256" key="4">
    <source>
        <dbReference type="ARBA" id="ARBA00023163"/>
    </source>
</evidence>
<dbReference type="InterPro" id="IPR036093">
    <property type="entry name" value="NAC_dom_sf"/>
</dbReference>
<keyword evidence="5" id="KW-0539">Nucleus</keyword>
<dbReference type="GO" id="GO:0005634">
    <property type="term" value="C:nucleus"/>
    <property type="evidence" value="ECO:0007669"/>
    <property type="project" value="UniProtKB-SubCell"/>
</dbReference>
<dbReference type="AlphaFoldDB" id="A0ABD0TYW0"/>
<dbReference type="PROSITE" id="PS51005">
    <property type="entry name" value="NAC"/>
    <property type="match status" value="1"/>
</dbReference>
<dbReference type="Gene3D" id="2.170.150.80">
    <property type="entry name" value="NAC domain"/>
    <property type="match status" value="1"/>
</dbReference>
<accession>A0ABD0TYW0</accession>
<keyword evidence="4" id="KW-0804">Transcription</keyword>
<evidence type="ECO:0000259" key="6">
    <source>
        <dbReference type="PROSITE" id="PS51005"/>
    </source>
</evidence>
<organism evidence="7 8">
    <name type="scientific">Dendrobium thyrsiflorum</name>
    <name type="common">Pinecone-like raceme dendrobium</name>
    <name type="synonym">Orchid</name>
    <dbReference type="NCBI Taxonomy" id="117978"/>
    <lineage>
        <taxon>Eukaryota</taxon>
        <taxon>Viridiplantae</taxon>
        <taxon>Streptophyta</taxon>
        <taxon>Embryophyta</taxon>
        <taxon>Tracheophyta</taxon>
        <taxon>Spermatophyta</taxon>
        <taxon>Magnoliopsida</taxon>
        <taxon>Liliopsida</taxon>
        <taxon>Asparagales</taxon>
        <taxon>Orchidaceae</taxon>
        <taxon>Epidendroideae</taxon>
        <taxon>Malaxideae</taxon>
        <taxon>Dendrobiinae</taxon>
        <taxon>Dendrobium</taxon>
    </lineage>
</organism>
<protein>
    <recommendedName>
        <fullName evidence="6">NAC domain-containing protein</fullName>
    </recommendedName>
</protein>
<evidence type="ECO:0000256" key="3">
    <source>
        <dbReference type="ARBA" id="ARBA00023125"/>
    </source>
</evidence>
<sequence length="311" mass="34878">MMEGSGSLNGSLLPPGFRFHPTDQELIIHYLRKKITSSLPPYSSIIAEIDLYKFNPWELPEKAFFGEGEWFFSSPRDRKYPNGLRPNRAAACGYWKATGTDKPILAANGNHCLGVKKALVFYKGRPPKGTKTDWIMNEYRLLDQSTTSMQRKHKGTMRLDDWVLCRVRHKGSLLSENDEKPSPPAAAASFFIKSPAQHELKQQYAGKERNNLFELSDCQLTGDLLGSASRAESAGENSELVHGGDFFIGEQQQLEFVSSMLGSIKKKLFFGALDDLKMLPLGKRMHNFSAGEQQSPTESFSDDQGCLEFLI</sequence>
<evidence type="ECO:0000313" key="8">
    <source>
        <dbReference type="Proteomes" id="UP001552299"/>
    </source>
</evidence>
<dbReference type="Pfam" id="PF02365">
    <property type="entry name" value="NAM"/>
    <property type="match status" value="1"/>
</dbReference>
<proteinExistence type="predicted"/>
<evidence type="ECO:0000256" key="5">
    <source>
        <dbReference type="ARBA" id="ARBA00023242"/>
    </source>
</evidence>
<feature type="domain" description="NAC" evidence="6">
    <location>
        <begin position="13"/>
        <end position="170"/>
    </location>
</feature>
<evidence type="ECO:0000256" key="1">
    <source>
        <dbReference type="ARBA" id="ARBA00004123"/>
    </source>
</evidence>
<dbReference type="InterPro" id="IPR003441">
    <property type="entry name" value="NAC-dom"/>
</dbReference>
<dbReference type="GO" id="GO:0003677">
    <property type="term" value="F:DNA binding"/>
    <property type="evidence" value="ECO:0007669"/>
    <property type="project" value="UniProtKB-KW"/>
</dbReference>
<keyword evidence="2" id="KW-0805">Transcription regulation</keyword>
<gene>
    <name evidence="7" type="ORF">M5K25_027002</name>
</gene>